<dbReference type="EMBL" id="ASRX01000015">
    <property type="protein sequence ID" value="EYF06631.1"/>
    <property type="molecule type" value="Genomic_DNA"/>
</dbReference>
<dbReference type="STRING" id="1192034.CAP_1761"/>
<evidence type="ECO:0000313" key="2">
    <source>
        <dbReference type="EMBL" id="EYF06631.1"/>
    </source>
</evidence>
<evidence type="ECO:0000313" key="3">
    <source>
        <dbReference type="Proteomes" id="UP000019678"/>
    </source>
</evidence>
<dbReference type="RefSeq" id="WP_231511321.1">
    <property type="nucleotide sequence ID" value="NZ_ASRX01000015.1"/>
</dbReference>
<gene>
    <name evidence="2" type="ORF">CAP_1761</name>
</gene>
<sequence length="228" mass="24079">MGEAAPGEYNQRMTSWRSGVGARAPSSRWACFFGVLSSSARTVFPACLRAGALAGLVGFAGLAGLAGCEERSPAPVAGGEARSAPAGEARATSRPTKPEIVMAPDGGDDVRAVVQAEIERAGREGRDLVVYVGARWCEPCTRFHDAIQAGSLDTAFPTLRLLEFDLDRDEARLRSAGYASRMIPLFVIPAPTGEASPLRMEGSIKGEGAVPEIAPRLRALLAQAQRNR</sequence>
<protein>
    <recommendedName>
        <fullName evidence="4">Thioredoxin domain-containing protein</fullName>
    </recommendedName>
</protein>
<organism evidence="2 3">
    <name type="scientific">Chondromyces apiculatus DSM 436</name>
    <dbReference type="NCBI Taxonomy" id="1192034"/>
    <lineage>
        <taxon>Bacteria</taxon>
        <taxon>Pseudomonadati</taxon>
        <taxon>Myxococcota</taxon>
        <taxon>Polyangia</taxon>
        <taxon>Polyangiales</taxon>
        <taxon>Polyangiaceae</taxon>
        <taxon>Chondromyces</taxon>
    </lineage>
</organism>
<evidence type="ECO:0008006" key="4">
    <source>
        <dbReference type="Google" id="ProtNLM"/>
    </source>
</evidence>
<evidence type="ECO:0000256" key="1">
    <source>
        <dbReference type="SAM" id="MobiDB-lite"/>
    </source>
</evidence>
<proteinExistence type="predicted"/>
<dbReference type="AlphaFoldDB" id="A0A017TDG9"/>
<accession>A0A017TDG9</accession>
<reference evidence="2 3" key="1">
    <citation type="submission" date="2013-05" db="EMBL/GenBank/DDBJ databases">
        <title>Genome assembly of Chondromyces apiculatus DSM 436.</title>
        <authorList>
            <person name="Sharma G."/>
            <person name="Khatri I."/>
            <person name="Kaur C."/>
            <person name="Mayilraj S."/>
            <person name="Subramanian S."/>
        </authorList>
    </citation>
    <scope>NUCLEOTIDE SEQUENCE [LARGE SCALE GENOMIC DNA]</scope>
    <source>
        <strain evidence="2 3">DSM 436</strain>
    </source>
</reference>
<dbReference type="Gene3D" id="3.40.30.10">
    <property type="entry name" value="Glutaredoxin"/>
    <property type="match status" value="1"/>
</dbReference>
<dbReference type="SUPFAM" id="SSF52833">
    <property type="entry name" value="Thioredoxin-like"/>
    <property type="match status" value="1"/>
</dbReference>
<dbReference type="eggNOG" id="ENOG5031D2G">
    <property type="taxonomic scope" value="Bacteria"/>
</dbReference>
<feature type="region of interest" description="Disordered" evidence="1">
    <location>
        <begin position="74"/>
        <end position="94"/>
    </location>
</feature>
<name>A0A017TDG9_9BACT</name>
<dbReference type="Proteomes" id="UP000019678">
    <property type="component" value="Unassembled WGS sequence"/>
</dbReference>
<comment type="caution">
    <text evidence="2">The sequence shown here is derived from an EMBL/GenBank/DDBJ whole genome shotgun (WGS) entry which is preliminary data.</text>
</comment>
<dbReference type="InterPro" id="IPR036249">
    <property type="entry name" value="Thioredoxin-like_sf"/>
</dbReference>
<keyword evidence="3" id="KW-1185">Reference proteome</keyword>